<reference evidence="3" key="1">
    <citation type="journal article" date="2019" name="Int. J. Syst. Evol. Microbiol.">
        <title>The Global Catalogue of Microorganisms (GCM) 10K type strain sequencing project: providing services to taxonomists for standard genome sequencing and annotation.</title>
        <authorList>
            <consortium name="The Broad Institute Genomics Platform"/>
            <consortium name="The Broad Institute Genome Sequencing Center for Infectious Disease"/>
            <person name="Wu L."/>
            <person name="Ma J."/>
        </authorList>
    </citation>
    <scope>NUCLEOTIDE SEQUENCE [LARGE SCALE GENOMIC DNA]</scope>
    <source>
        <strain evidence="3">JCM 17027</strain>
    </source>
</reference>
<name>A0ABP7R8A1_9ACTN</name>
<evidence type="ECO:0000313" key="2">
    <source>
        <dbReference type="EMBL" id="GAA3993079.1"/>
    </source>
</evidence>
<accession>A0ABP7R8A1</accession>
<gene>
    <name evidence="2" type="ORF">GCM10022384_45950</name>
</gene>
<proteinExistence type="predicted"/>
<dbReference type="EMBL" id="BAABCQ010000099">
    <property type="protein sequence ID" value="GAA3993079.1"/>
    <property type="molecule type" value="Genomic_DNA"/>
</dbReference>
<comment type="caution">
    <text evidence="2">The sequence shown here is derived from an EMBL/GenBank/DDBJ whole genome shotgun (WGS) entry which is preliminary data.</text>
</comment>
<feature type="region of interest" description="Disordered" evidence="1">
    <location>
        <begin position="65"/>
        <end position="94"/>
    </location>
</feature>
<dbReference type="Proteomes" id="UP001500034">
    <property type="component" value="Unassembled WGS sequence"/>
</dbReference>
<feature type="region of interest" description="Disordered" evidence="1">
    <location>
        <begin position="29"/>
        <end position="50"/>
    </location>
</feature>
<protein>
    <submittedName>
        <fullName evidence="2">Uncharacterized protein</fullName>
    </submittedName>
</protein>
<organism evidence="2 3">
    <name type="scientific">Streptomyces marokkonensis</name>
    <dbReference type="NCBI Taxonomy" id="324855"/>
    <lineage>
        <taxon>Bacteria</taxon>
        <taxon>Bacillati</taxon>
        <taxon>Actinomycetota</taxon>
        <taxon>Actinomycetes</taxon>
        <taxon>Kitasatosporales</taxon>
        <taxon>Streptomycetaceae</taxon>
        <taxon>Streptomyces</taxon>
    </lineage>
</organism>
<keyword evidence="3" id="KW-1185">Reference proteome</keyword>
<feature type="compositionally biased region" description="Basic and acidic residues" evidence="1">
    <location>
        <begin position="65"/>
        <end position="74"/>
    </location>
</feature>
<feature type="compositionally biased region" description="Basic and acidic residues" evidence="1">
    <location>
        <begin position="84"/>
        <end position="94"/>
    </location>
</feature>
<evidence type="ECO:0000313" key="3">
    <source>
        <dbReference type="Proteomes" id="UP001500034"/>
    </source>
</evidence>
<sequence length="94" mass="10149">MRPRKPSPRPPPGRRTVECMVDTTEQACAGRGDGSDCPNGEVLPTGPGPGEVRCEECRHHWEMDTMEPGRRTAPDEGLTQPMGDPRETGHGTAA</sequence>
<evidence type="ECO:0000256" key="1">
    <source>
        <dbReference type="SAM" id="MobiDB-lite"/>
    </source>
</evidence>